<organism evidence="2 3">
    <name type="scientific">Rhodotorula graminis (strain WP1)</name>
    <dbReference type="NCBI Taxonomy" id="578459"/>
    <lineage>
        <taxon>Eukaryota</taxon>
        <taxon>Fungi</taxon>
        <taxon>Dikarya</taxon>
        <taxon>Basidiomycota</taxon>
        <taxon>Pucciniomycotina</taxon>
        <taxon>Microbotryomycetes</taxon>
        <taxon>Sporidiobolales</taxon>
        <taxon>Sporidiobolaceae</taxon>
        <taxon>Rhodotorula</taxon>
    </lineage>
</organism>
<gene>
    <name evidence="2" type="ORF">RHOBADRAFT_36126</name>
</gene>
<keyword evidence="3" id="KW-1185">Reference proteome</keyword>
<accession>A0A194S3V8</accession>
<proteinExistence type="predicted"/>
<evidence type="ECO:0000313" key="3">
    <source>
        <dbReference type="Proteomes" id="UP000053890"/>
    </source>
</evidence>
<dbReference type="GeneID" id="28973782"/>
<evidence type="ECO:0000256" key="1">
    <source>
        <dbReference type="SAM" id="MobiDB-lite"/>
    </source>
</evidence>
<feature type="region of interest" description="Disordered" evidence="1">
    <location>
        <begin position="1"/>
        <end position="96"/>
    </location>
</feature>
<dbReference type="RefSeq" id="XP_018271326.1">
    <property type="nucleotide sequence ID" value="XM_018413333.1"/>
</dbReference>
<sequence length="165" mass="17998">RPVPVAAARAPRLGVQRGPRDEPARGAHGAAHAQGRVRGPDQAGAPARRPQGRQARPRRHGRGQERGGQGGRQRREGQGVAQAAVGRLPRPDGTRRWRTLGQQRQAVGAQRPHVACPHRVVVPHVAPPGPSGQVCPRHVRPRRARHPAPAAAVGRRWRDQARRRR</sequence>
<feature type="compositionally biased region" description="Low complexity" evidence="1">
    <location>
        <begin position="26"/>
        <end position="54"/>
    </location>
</feature>
<protein>
    <submittedName>
        <fullName evidence="2">Uncharacterized protein</fullName>
    </submittedName>
</protein>
<feature type="region of interest" description="Disordered" evidence="1">
    <location>
        <begin position="124"/>
        <end position="165"/>
    </location>
</feature>
<feature type="non-terminal residue" evidence="2">
    <location>
        <position position="1"/>
    </location>
</feature>
<dbReference type="Proteomes" id="UP000053890">
    <property type="component" value="Unassembled WGS sequence"/>
</dbReference>
<name>A0A194S3V8_RHOGW</name>
<feature type="compositionally biased region" description="Basic residues" evidence="1">
    <location>
        <begin position="137"/>
        <end position="146"/>
    </location>
</feature>
<evidence type="ECO:0000313" key="2">
    <source>
        <dbReference type="EMBL" id="KPV75277.1"/>
    </source>
</evidence>
<dbReference type="EMBL" id="KQ474078">
    <property type="protein sequence ID" value="KPV75277.1"/>
    <property type="molecule type" value="Genomic_DNA"/>
</dbReference>
<feature type="compositionally biased region" description="Low complexity" evidence="1">
    <location>
        <begin position="1"/>
        <end position="12"/>
    </location>
</feature>
<feature type="compositionally biased region" description="Basic and acidic residues" evidence="1">
    <location>
        <begin position="156"/>
        <end position="165"/>
    </location>
</feature>
<reference evidence="2 3" key="1">
    <citation type="journal article" date="2015" name="Front. Microbiol.">
        <title>Genome sequence of the plant growth promoting endophytic yeast Rhodotorula graminis WP1.</title>
        <authorList>
            <person name="Firrincieli A."/>
            <person name="Otillar R."/>
            <person name="Salamov A."/>
            <person name="Schmutz J."/>
            <person name="Khan Z."/>
            <person name="Redman R.S."/>
            <person name="Fleck N.D."/>
            <person name="Lindquist E."/>
            <person name="Grigoriev I.V."/>
            <person name="Doty S.L."/>
        </authorList>
    </citation>
    <scope>NUCLEOTIDE SEQUENCE [LARGE SCALE GENOMIC DNA]</scope>
    <source>
        <strain evidence="2 3">WP1</strain>
    </source>
</reference>
<dbReference type="AlphaFoldDB" id="A0A194S3V8"/>